<evidence type="ECO:0000313" key="4">
    <source>
        <dbReference type="Proteomes" id="UP000199529"/>
    </source>
</evidence>
<evidence type="ECO:0000313" key="3">
    <source>
        <dbReference type="EMBL" id="SDX56460.1"/>
    </source>
</evidence>
<protein>
    <submittedName>
        <fullName evidence="3">Uncharacterized protein</fullName>
    </submittedName>
</protein>
<keyword evidence="2" id="KW-0732">Signal</keyword>
<accession>A0A1H3CQZ3</accession>
<feature type="region of interest" description="Disordered" evidence="1">
    <location>
        <begin position="28"/>
        <end position="166"/>
    </location>
</feature>
<dbReference type="OrthoDB" id="9905790at2"/>
<feature type="compositionally biased region" description="Polar residues" evidence="1">
    <location>
        <begin position="68"/>
        <end position="80"/>
    </location>
</feature>
<reference evidence="4" key="1">
    <citation type="submission" date="2016-10" db="EMBL/GenBank/DDBJ databases">
        <authorList>
            <person name="Varghese N."/>
            <person name="Submissions S."/>
        </authorList>
    </citation>
    <scope>NUCLEOTIDE SEQUENCE [LARGE SCALE GENOMIC DNA]</scope>
    <source>
        <strain evidence="4">CGMCC 4.3530</strain>
    </source>
</reference>
<name>A0A1H3CQZ3_9PSEU</name>
<dbReference type="Proteomes" id="UP000199529">
    <property type="component" value="Unassembled WGS sequence"/>
</dbReference>
<evidence type="ECO:0000256" key="2">
    <source>
        <dbReference type="SAM" id="SignalP"/>
    </source>
</evidence>
<feature type="chain" id="PRO_5011719447" evidence="2">
    <location>
        <begin position="28"/>
        <end position="166"/>
    </location>
</feature>
<sequence length="166" mass="17454">MRTAKRVLAVAAVSFPLLLGATAVAMADGNPDGSPTQQQNQDEVQVSKPTNTNASPSNVIQIDGHKQVANTGSNQTNNADQDQDGDWDGNAQAQLVKDDGSPTQVQNQDEIQVSKPTNTNVSPSNVIQIGGKEQVANTGSTQTNNANQTQAGDWQDNTQAQVVGHH</sequence>
<dbReference type="EMBL" id="FNOK01000012">
    <property type="protein sequence ID" value="SDX56460.1"/>
    <property type="molecule type" value="Genomic_DNA"/>
</dbReference>
<keyword evidence="4" id="KW-1185">Reference proteome</keyword>
<feature type="compositionally biased region" description="Polar residues" evidence="1">
    <location>
        <begin position="135"/>
        <end position="166"/>
    </location>
</feature>
<dbReference type="AlphaFoldDB" id="A0A1H3CQZ3"/>
<feature type="signal peptide" evidence="2">
    <location>
        <begin position="1"/>
        <end position="27"/>
    </location>
</feature>
<gene>
    <name evidence="3" type="ORF">SAMN05216215_1012118</name>
</gene>
<dbReference type="RefSeq" id="WP_143060955.1">
    <property type="nucleotide sequence ID" value="NZ_FNOK01000012.1"/>
</dbReference>
<feature type="compositionally biased region" description="Polar residues" evidence="1">
    <location>
        <begin position="101"/>
        <end position="127"/>
    </location>
</feature>
<organism evidence="3 4">
    <name type="scientific">Saccharopolyspora shandongensis</name>
    <dbReference type="NCBI Taxonomy" id="418495"/>
    <lineage>
        <taxon>Bacteria</taxon>
        <taxon>Bacillati</taxon>
        <taxon>Actinomycetota</taxon>
        <taxon>Actinomycetes</taxon>
        <taxon>Pseudonocardiales</taxon>
        <taxon>Pseudonocardiaceae</taxon>
        <taxon>Saccharopolyspora</taxon>
    </lineage>
</organism>
<feature type="compositionally biased region" description="Polar residues" evidence="1">
    <location>
        <begin position="33"/>
        <end position="60"/>
    </location>
</feature>
<proteinExistence type="predicted"/>
<evidence type="ECO:0000256" key="1">
    <source>
        <dbReference type="SAM" id="MobiDB-lite"/>
    </source>
</evidence>